<evidence type="ECO:0000313" key="2">
    <source>
        <dbReference type="EMBL" id="KAI0512359.1"/>
    </source>
</evidence>
<reference evidence="2" key="1">
    <citation type="journal article" date="2022" name="Front. Genet.">
        <title>Chromosome-Scale Assembly of the Dendrobium nobile Genome Provides Insights Into the Molecular Mechanism of the Biosynthesis of the Medicinal Active Ingredient of Dendrobium.</title>
        <authorList>
            <person name="Xu Q."/>
            <person name="Niu S.-C."/>
            <person name="Li K.-L."/>
            <person name="Zheng P.-J."/>
            <person name="Zhang X.-J."/>
            <person name="Jia Y."/>
            <person name="Liu Y."/>
            <person name="Niu Y.-X."/>
            <person name="Yu L.-H."/>
            <person name="Chen D.-F."/>
            <person name="Zhang G.-Q."/>
        </authorList>
    </citation>
    <scope>NUCLEOTIDE SEQUENCE</scope>
    <source>
        <tissue evidence="2">Leaf</tissue>
    </source>
</reference>
<dbReference type="OrthoDB" id="1731207at2759"/>
<dbReference type="AlphaFoldDB" id="A0A8T3BGS1"/>
<dbReference type="Proteomes" id="UP000829196">
    <property type="component" value="Unassembled WGS sequence"/>
</dbReference>
<sequence>MDPDKFLNWLHTVERIFDFKEIPAERMVKLVAIKLKKSASLWWENLKRTRAREGRSKIISWEKMKKKKLKHKYLTNQYQQDLFLRLHRLHQHQLSVEEYVEEFEQLSLKCDLNKPAENTIARFMDCLQPTIAHVVQLQPYWTLHDVINLVIKVEKQQKMIKPTQFKPRENWGEKKPPTLAEWSLHIS</sequence>
<dbReference type="PANTHER" id="PTHR35046">
    <property type="entry name" value="ZINC KNUCKLE (CCHC-TYPE) FAMILY PROTEIN"/>
    <property type="match status" value="1"/>
</dbReference>
<proteinExistence type="predicted"/>
<comment type="caution">
    <text evidence="2">The sequence shown here is derived from an EMBL/GenBank/DDBJ whole genome shotgun (WGS) entry which is preliminary data.</text>
</comment>
<evidence type="ECO:0000313" key="3">
    <source>
        <dbReference type="Proteomes" id="UP000829196"/>
    </source>
</evidence>
<keyword evidence="3" id="KW-1185">Reference proteome</keyword>
<feature type="domain" description="Retrotransposon gag" evidence="1">
    <location>
        <begin position="29"/>
        <end position="128"/>
    </location>
</feature>
<dbReference type="Pfam" id="PF03732">
    <property type="entry name" value="Retrotrans_gag"/>
    <property type="match status" value="1"/>
</dbReference>
<dbReference type="SMR" id="A0A8T3BGS1"/>
<name>A0A8T3BGS1_DENNO</name>
<evidence type="ECO:0000259" key="1">
    <source>
        <dbReference type="Pfam" id="PF03732"/>
    </source>
</evidence>
<dbReference type="PANTHER" id="PTHR35046:SF21">
    <property type="entry name" value="RETROTRANSPOSON GAG DOMAIN-CONTAINING PROTEIN-RELATED"/>
    <property type="match status" value="1"/>
</dbReference>
<accession>A0A8T3BGS1</accession>
<organism evidence="2 3">
    <name type="scientific">Dendrobium nobile</name>
    <name type="common">Orchid</name>
    <dbReference type="NCBI Taxonomy" id="94219"/>
    <lineage>
        <taxon>Eukaryota</taxon>
        <taxon>Viridiplantae</taxon>
        <taxon>Streptophyta</taxon>
        <taxon>Embryophyta</taxon>
        <taxon>Tracheophyta</taxon>
        <taxon>Spermatophyta</taxon>
        <taxon>Magnoliopsida</taxon>
        <taxon>Liliopsida</taxon>
        <taxon>Asparagales</taxon>
        <taxon>Orchidaceae</taxon>
        <taxon>Epidendroideae</taxon>
        <taxon>Malaxideae</taxon>
        <taxon>Dendrobiinae</taxon>
        <taxon>Dendrobium</taxon>
    </lineage>
</organism>
<dbReference type="EMBL" id="JAGYWB010000009">
    <property type="protein sequence ID" value="KAI0512359.1"/>
    <property type="molecule type" value="Genomic_DNA"/>
</dbReference>
<protein>
    <recommendedName>
        <fullName evidence="1">Retrotransposon gag domain-containing protein</fullName>
    </recommendedName>
</protein>
<dbReference type="InterPro" id="IPR005162">
    <property type="entry name" value="Retrotrans_gag_dom"/>
</dbReference>
<gene>
    <name evidence="2" type="ORF">KFK09_012998</name>
</gene>